<accession>A0A812YBC8</accession>
<keyword evidence="2" id="KW-1185">Reference proteome</keyword>
<comment type="caution">
    <text evidence="1">The sequence shown here is derived from an EMBL/GenBank/DDBJ whole genome shotgun (WGS) entry which is preliminary data.</text>
</comment>
<dbReference type="EMBL" id="CAJNIZ010048012">
    <property type="protein sequence ID" value="CAE7780056.1"/>
    <property type="molecule type" value="Genomic_DNA"/>
</dbReference>
<dbReference type="Proteomes" id="UP000649617">
    <property type="component" value="Unassembled WGS sequence"/>
</dbReference>
<protein>
    <submittedName>
        <fullName evidence="1">Uncharacterized protein</fullName>
    </submittedName>
</protein>
<name>A0A812YBC8_SYMPI</name>
<sequence length="64" mass="7026">MDSEDFQLGDAVAIEGTASPAACKKWVVIGSYPNRTYTVHCAGNETLIRQVDRQALQNLRSSQN</sequence>
<dbReference type="AlphaFoldDB" id="A0A812YBC8"/>
<organism evidence="1 2">
    <name type="scientific">Symbiodinium pilosum</name>
    <name type="common">Dinoflagellate</name>
    <dbReference type="NCBI Taxonomy" id="2952"/>
    <lineage>
        <taxon>Eukaryota</taxon>
        <taxon>Sar</taxon>
        <taxon>Alveolata</taxon>
        <taxon>Dinophyceae</taxon>
        <taxon>Suessiales</taxon>
        <taxon>Symbiodiniaceae</taxon>
        <taxon>Symbiodinium</taxon>
    </lineage>
</organism>
<evidence type="ECO:0000313" key="2">
    <source>
        <dbReference type="Proteomes" id="UP000649617"/>
    </source>
</evidence>
<proteinExistence type="predicted"/>
<reference evidence="1" key="1">
    <citation type="submission" date="2021-02" db="EMBL/GenBank/DDBJ databases">
        <authorList>
            <person name="Dougan E. K."/>
            <person name="Rhodes N."/>
            <person name="Thang M."/>
            <person name="Chan C."/>
        </authorList>
    </citation>
    <scope>NUCLEOTIDE SEQUENCE</scope>
</reference>
<gene>
    <name evidence="1" type="ORF">SPIL2461_LOCUS23162</name>
</gene>
<evidence type="ECO:0000313" key="1">
    <source>
        <dbReference type="EMBL" id="CAE7780056.1"/>
    </source>
</evidence>
<dbReference type="OrthoDB" id="423195at2759"/>